<dbReference type="PIRSF" id="PIRSF000332">
    <property type="entry name" value="FMO"/>
    <property type="match status" value="1"/>
</dbReference>
<evidence type="ECO:0000256" key="5">
    <source>
        <dbReference type="ARBA" id="ARBA00023002"/>
    </source>
</evidence>
<dbReference type="EnsemblMetazoa" id="AALFPA23_018194.R26722">
    <property type="protein sequence ID" value="AALFPA23_018194.P26722"/>
    <property type="gene ID" value="AALFPA23_018194"/>
</dbReference>
<dbReference type="InterPro" id="IPR036188">
    <property type="entry name" value="FAD/NAD-bd_sf"/>
</dbReference>
<evidence type="ECO:0000313" key="8">
    <source>
        <dbReference type="Proteomes" id="UP000069940"/>
    </source>
</evidence>
<name>A0ABM1ZGE4_AEDAL</name>
<reference evidence="7" key="2">
    <citation type="submission" date="2025-05" db="UniProtKB">
        <authorList>
            <consortium name="EnsemblMetazoa"/>
        </authorList>
    </citation>
    <scope>IDENTIFICATION</scope>
    <source>
        <strain evidence="7">Foshan</strain>
    </source>
</reference>
<dbReference type="RefSeq" id="XP_019557539.3">
    <property type="nucleotide sequence ID" value="XM_019701994.3"/>
</dbReference>
<keyword evidence="6" id="KW-0503">Monooxygenase</keyword>
<accession>A0ABM1ZGE4</accession>
<dbReference type="InterPro" id="IPR050346">
    <property type="entry name" value="FMO-like"/>
</dbReference>
<evidence type="ECO:0000313" key="7">
    <source>
        <dbReference type="EnsemblMetazoa" id="AALFPA23_018194.P26722"/>
    </source>
</evidence>
<dbReference type="Proteomes" id="UP000069940">
    <property type="component" value="Unassembled WGS sequence"/>
</dbReference>
<comment type="similarity">
    <text evidence="1 6">Belongs to the FMO family.</text>
</comment>
<dbReference type="InterPro" id="IPR020946">
    <property type="entry name" value="Flavin_mOase-like"/>
</dbReference>
<evidence type="ECO:0000256" key="4">
    <source>
        <dbReference type="ARBA" id="ARBA00022857"/>
    </source>
</evidence>
<keyword evidence="2 6" id="KW-0285">Flavoprotein</keyword>
<keyword evidence="5 6" id="KW-0560">Oxidoreductase</keyword>
<dbReference type="EC" id="1.-.-.-" evidence="6"/>
<evidence type="ECO:0000256" key="1">
    <source>
        <dbReference type="ARBA" id="ARBA00009183"/>
    </source>
</evidence>
<proteinExistence type="inferred from homology"/>
<evidence type="ECO:0000256" key="3">
    <source>
        <dbReference type="ARBA" id="ARBA00022827"/>
    </source>
</evidence>
<keyword evidence="3 6" id="KW-0274">FAD</keyword>
<keyword evidence="4" id="KW-0521">NADP</keyword>
<dbReference type="PANTHER" id="PTHR23023">
    <property type="entry name" value="DIMETHYLANILINE MONOOXYGENASE"/>
    <property type="match status" value="1"/>
</dbReference>
<keyword evidence="8" id="KW-1185">Reference proteome</keyword>
<dbReference type="Gene3D" id="3.50.50.60">
    <property type="entry name" value="FAD/NAD(P)-binding domain"/>
    <property type="match status" value="2"/>
</dbReference>
<dbReference type="Pfam" id="PF00743">
    <property type="entry name" value="FMO-like"/>
    <property type="match status" value="2"/>
</dbReference>
<sequence length="422" mass="48574">MECKPKYCIIGAGAGGLACARHALDASVEVTVFEQTDRIGGTWVYTDSTGRDQNGVPIHTSMYEGLRTNLPRQIMGFPDWPIESNVSYVKQEEVLRWLQDYVEEFKLRKLIRFEHQVIRVSPTYNDGSKWEVIVKDLRNERYDTFVFDYVMVCNGHYSYPMVPEIVGRGSFQGLQIHSHDYRKADQFQGQDLLLVGAGYSASDIAIATVKVAKSVTISHHNPDKVDFDIEGTISVKPGISKLTPTGAIFVDGTEKNFSTIIYCTGYKYTFPFLSADCGIRLEDNHVQPLYKHVININHPTMALIGVPFYCIPTQMMDLQARFCMKYFTGELKLPPRDEMLRDMEADIEYRRRRGLPKKWMHKLSGDFQTKYYEDLAKTAELQPIRPVIMALFEESMRRRLASVQNYREDDFEVINDNEFRVL</sequence>
<dbReference type="SUPFAM" id="SSF51905">
    <property type="entry name" value="FAD/NAD(P)-binding domain"/>
    <property type="match status" value="2"/>
</dbReference>
<reference evidence="8" key="1">
    <citation type="journal article" date="2015" name="Proc. Natl. Acad. Sci. U.S.A.">
        <title>Genome sequence of the Asian Tiger mosquito, Aedes albopictus, reveals insights into its biology, genetics, and evolution.</title>
        <authorList>
            <person name="Chen X.G."/>
            <person name="Jiang X."/>
            <person name="Gu J."/>
            <person name="Xu M."/>
            <person name="Wu Y."/>
            <person name="Deng Y."/>
            <person name="Zhang C."/>
            <person name="Bonizzoni M."/>
            <person name="Dermauw W."/>
            <person name="Vontas J."/>
            <person name="Armbruster P."/>
            <person name="Huang X."/>
            <person name="Yang Y."/>
            <person name="Zhang H."/>
            <person name="He W."/>
            <person name="Peng H."/>
            <person name="Liu Y."/>
            <person name="Wu K."/>
            <person name="Chen J."/>
            <person name="Lirakis M."/>
            <person name="Topalis P."/>
            <person name="Van Leeuwen T."/>
            <person name="Hall A.B."/>
            <person name="Jiang X."/>
            <person name="Thorpe C."/>
            <person name="Mueller R.L."/>
            <person name="Sun C."/>
            <person name="Waterhouse R.M."/>
            <person name="Yan G."/>
            <person name="Tu Z.J."/>
            <person name="Fang X."/>
            <person name="James A.A."/>
        </authorList>
    </citation>
    <scope>NUCLEOTIDE SEQUENCE [LARGE SCALE GENOMIC DNA]</scope>
    <source>
        <strain evidence="8">Foshan</strain>
    </source>
</reference>
<evidence type="ECO:0000256" key="6">
    <source>
        <dbReference type="RuleBase" id="RU361177"/>
    </source>
</evidence>
<evidence type="ECO:0000256" key="2">
    <source>
        <dbReference type="ARBA" id="ARBA00022630"/>
    </source>
</evidence>
<comment type="cofactor">
    <cofactor evidence="6">
        <name>FAD</name>
        <dbReference type="ChEBI" id="CHEBI:57692"/>
    </cofactor>
</comment>
<protein>
    <recommendedName>
        <fullName evidence="6">Flavin-containing monooxygenase</fullName>
        <ecNumber evidence="6">1.-.-.-</ecNumber>
    </recommendedName>
</protein>
<dbReference type="GeneID" id="109426475"/>
<dbReference type="PROSITE" id="PS51257">
    <property type="entry name" value="PROKAR_LIPOPROTEIN"/>
    <property type="match status" value="1"/>
</dbReference>
<organism evidence="7 8">
    <name type="scientific">Aedes albopictus</name>
    <name type="common">Asian tiger mosquito</name>
    <name type="synonym">Stegomyia albopicta</name>
    <dbReference type="NCBI Taxonomy" id="7160"/>
    <lineage>
        <taxon>Eukaryota</taxon>
        <taxon>Metazoa</taxon>
        <taxon>Ecdysozoa</taxon>
        <taxon>Arthropoda</taxon>
        <taxon>Hexapoda</taxon>
        <taxon>Insecta</taxon>
        <taxon>Pterygota</taxon>
        <taxon>Neoptera</taxon>
        <taxon>Endopterygota</taxon>
        <taxon>Diptera</taxon>
        <taxon>Nematocera</taxon>
        <taxon>Culicoidea</taxon>
        <taxon>Culicidae</taxon>
        <taxon>Culicinae</taxon>
        <taxon>Aedini</taxon>
        <taxon>Aedes</taxon>
        <taxon>Stegomyia</taxon>
    </lineage>
</organism>
<dbReference type="InterPro" id="IPR000960">
    <property type="entry name" value="Flavin_mOase"/>
</dbReference>
<dbReference type="PRINTS" id="PR00370">
    <property type="entry name" value="FMOXYGENASE"/>
</dbReference>